<proteinExistence type="predicted"/>
<feature type="repeat" description="PPR" evidence="2">
    <location>
        <begin position="207"/>
        <end position="243"/>
    </location>
</feature>
<evidence type="ECO:0000256" key="3">
    <source>
        <dbReference type="SAM" id="MobiDB-lite"/>
    </source>
</evidence>
<dbReference type="OrthoDB" id="185373at2759"/>
<evidence type="ECO:0000259" key="4">
    <source>
        <dbReference type="Pfam" id="PF23276"/>
    </source>
</evidence>
<dbReference type="Proteomes" id="UP000693981">
    <property type="component" value="Unassembled WGS sequence"/>
</dbReference>
<dbReference type="PANTHER" id="PTHR47936">
    <property type="entry name" value="PPR_LONG DOMAIN-CONTAINING PROTEIN"/>
    <property type="match status" value="1"/>
</dbReference>
<feature type="compositionally biased region" description="Low complexity" evidence="3">
    <location>
        <begin position="70"/>
        <end position="85"/>
    </location>
</feature>
<dbReference type="AlphaFoldDB" id="A0A8T1WSN5"/>
<dbReference type="PROSITE" id="PS51375">
    <property type="entry name" value="PPR"/>
    <property type="match status" value="2"/>
</dbReference>
<dbReference type="Pfam" id="PF23276">
    <property type="entry name" value="TPR_24"/>
    <property type="match status" value="1"/>
</dbReference>
<reference evidence="5" key="1">
    <citation type="submission" date="2021-02" db="EMBL/GenBank/DDBJ databases">
        <authorList>
            <person name="Palmer J.M."/>
        </authorList>
    </citation>
    <scope>NUCLEOTIDE SEQUENCE</scope>
    <source>
        <strain evidence="5">SCRP23</strain>
    </source>
</reference>
<dbReference type="Pfam" id="PF13812">
    <property type="entry name" value="PPR_3"/>
    <property type="match status" value="1"/>
</dbReference>
<evidence type="ECO:0000313" key="6">
    <source>
        <dbReference type="Proteomes" id="UP000693981"/>
    </source>
</evidence>
<organism evidence="5 6">
    <name type="scientific">Phytophthora boehmeriae</name>
    <dbReference type="NCBI Taxonomy" id="109152"/>
    <lineage>
        <taxon>Eukaryota</taxon>
        <taxon>Sar</taxon>
        <taxon>Stramenopiles</taxon>
        <taxon>Oomycota</taxon>
        <taxon>Peronosporomycetes</taxon>
        <taxon>Peronosporales</taxon>
        <taxon>Peronosporaceae</taxon>
        <taxon>Phytophthora</taxon>
    </lineage>
</organism>
<accession>A0A8T1WSN5</accession>
<protein>
    <recommendedName>
        <fullName evidence="4">Pentatricopeptide repeat-containing protein-mitochondrial domain-containing protein</fullName>
    </recommendedName>
</protein>
<keyword evidence="1" id="KW-0677">Repeat</keyword>
<dbReference type="PANTHER" id="PTHR47936:SF1">
    <property type="entry name" value="PENTATRICOPEPTIDE REPEAT-CONTAINING PROTEIN GUN1, CHLOROPLASTIC"/>
    <property type="match status" value="1"/>
</dbReference>
<evidence type="ECO:0000313" key="5">
    <source>
        <dbReference type="EMBL" id="KAG7394769.1"/>
    </source>
</evidence>
<keyword evidence="6" id="KW-1185">Reference proteome</keyword>
<gene>
    <name evidence="5" type="ORF">PHYBOEH_004675</name>
</gene>
<feature type="compositionally biased region" description="Polar residues" evidence="3">
    <location>
        <begin position="38"/>
        <end position="53"/>
    </location>
</feature>
<sequence>MTSTLCRSLWHAARAARWQSQPLARSAATLPPNASLHAASSSDLEDQPQLQQVRKSDTSTKDFNLFSGGPTPLKPVATKPPVAAAKKGRRKKKSKKSKWWTAMDRVSFRMLLTEEINSTKVSSVLRKFMDEFPILNNNWSDQELVMIVCTLIKMNRGEVALDVLRNQIVEANCDRVNRVAAASARLGNAQVALGVLEIAKHLNMTPDVITYTSAIHACARGGRYDVPMALTLLNEMITARVKPNARTYGAAVLAFARMDRWEDIQELVSSIPYSDDAQKSDVFTRAIITCSRNRQYGYASRLFELLLEDGAYPGDNVCNAALSACARMSDLTQLHRIYKLVERHTTPSIYSYNCMISAFGTARNLDDALEVLEAMQLSPFVNPDVVTFNALLLAAVRSRKVDMIPFILSLMNEAGKKWDKYTLSMLLEGCALTGDVQMANHYWVQATQGTDTNIGQSSEELQNVVLDRTHFETLMNVFYTAKDYAAILDLWQNNKICRRRAKSSKSLNFLIRACEGLKDDTTAVKLLSEFENRGQALSSITHNHMLSVFLAANKYPDALAYLHKMIDGEGVVSTFSFMALMKYLVKEKRHSDVLSMFDLYLGTREGSLKRQNPFLHYPSDAIYVVAMRSAVELQDHDTVLAIYSDLPASMSMVVRRELLKLAVSSCEHESDWRGAVTMYDEMTGKLDEETNVEMYKHIVKIVASAGEFDRALDVGGGQWYRQNRPDQGWGI</sequence>
<feature type="compositionally biased region" description="Basic residues" evidence="3">
    <location>
        <begin position="86"/>
        <end position="96"/>
    </location>
</feature>
<feature type="domain" description="Pentatricopeptide repeat-containing protein-mitochondrial" evidence="4">
    <location>
        <begin position="316"/>
        <end position="440"/>
    </location>
</feature>
<comment type="caution">
    <text evidence="5">The sequence shown here is derived from an EMBL/GenBank/DDBJ whole genome shotgun (WGS) entry which is preliminary data.</text>
</comment>
<dbReference type="EMBL" id="JAGDFL010000246">
    <property type="protein sequence ID" value="KAG7394769.1"/>
    <property type="molecule type" value="Genomic_DNA"/>
</dbReference>
<dbReference type="NCBIfam" id="TIGR00756">
    <property type="entry name" value="PPR"/>
    <property type="match status" value="2"/>
</dbReference>
<evidence type="ECO:0000256" key="2">
    <source>
        <dbReference type="PROSITE-ProRule" id="PRU00708"/>
    </source>
</evidence>
<evidence type="ECO:0000256" key="1">
    <source>
        <dbReference type="ARBA" id="ARBA00022737"/>
    </source>
</evidence>
<feature type="repeat" description="PPR" evidence="2">
    <location>
        <begin position="348"/>
        <end position="382"/>
    </location>
</feature>
<feature type="region of interest" description="Disordered" evidence="3">
    <location>
        <begin position="33"/>
        <end position="96"/>
    </location>
</feature>
<name>A0A8T1WSN5_9STRA</name>
<dbReference type="InterPro" id="IPR002885">
    <property type="entry name" value="PPR_rpt"/>
</dbReference>
<dbReference type="InterPro" id="IPR057027">
    <property type="entry name" value="TPR_mt"/>
</dbReference>